<evidence type="ECO:0000313" key="2">
    <source>
        <dbReference type="EMBL" id="CAB9528453.1"/>
    </source>
</evidence>
<evidence type="ECO:0000313" key="3">
    <source>
        <dbReference type="Proteomes" id="UP001153069"/>
    </source>
</evidence>
<accession>A0A9N8EX92</accession>
<organism evidence="2 3">
    <name type="scientific">Seminavis robusta</name>
    <dbReference type="NCBI Taxonomy" id="568900"/>
    <lineage>
        <taxon>Eukaryota</taxon>
        <taxon>Sar</taxon>
        <taxon>Stramenopiles</taxon>
        <taxon>Ochrophyta</taxon>
        <taxon>Bacillariophyta</taxon>
        <taxon>Bacillariophyceae</taxon>
        <taxon>Bacillariophycidae</taxon>
        <taxon>Naviculales</taxon>
        <taxon>Naviculaceae</taxon>
        <taxon>Seminavis</taxon>
    </lineage>
</organism>
<keyword evidence="1" id="KW-0732">Signal</keyword>
<evidence type="ECO:0000256" key="1">
    <source>
        <dbReference type="SAM" id="SignalP"/>
    </source>
</evidence>
<proteinExistence type="predicted"/>
<feature type="chain" id="PRO_5040160527" description="Membrane-associated protein" evidence="1">
    <location>
        <begin position="23"/>
        <end position="243"/>
    </location>
</feature>
<sequence>MFRHSSSLSRLFFFLLAAVASATNSMSHNAANSPSSPNGPSLDYMYRPITTSEIPMACFNEHYELNLVVFQERLFFAALPLATSSCPPIVTLAGFRHTDHATYLGTIVGVELVRSTGTFIGFQDLHSLRIAYTNALATTHPVMHGQLTEEGNCTIFVFSLLHHLGYEVTREIAELVVMALLPEAHTLMIARAHQQHDGSGNDGGRKILRRGLRALTEEAETNNVTHELVVQVVRHNVHSCSAV</sequence>
<reference evidence="2" key="1">
    <citation type="submission" date="2020-06" db="EMBL/GenBank/DDBJ databases">
        <authorList>
            <consortium name="Plant Systems Biology data submission"/>
        </authorList>
    </citation>
    <scope>NUCLEOTIDE SEQUENCE</scope>
    <source>
        <strain evidence="2">D6</strain>
    </source>
</reference>
<name>A0A9N8EX92_9STRA</name>
<protein>
    <recommendedName>
        <fullName evidence="4">Membrane-associated protein</fullName>
    </recommendedName>
</protein>
<keyword evidence="3" id="KW-1185">Reference proteome</keyword>
<comment type="caution">
    <text evidence="2">The sequence shown here is derived from an EMBL/GenBank/DDBJ whole genome shotgun (WGS) entry which is preliminary data.</text>
</comment>
<dbReference type="AlphaFoldDB" id="A0A9N8EX92"/>
<feature type="signal peptide" evidence="1">
    <location>
        <begin position="1"/>
        <end position="22"/>
    </location>
</feature>
<gene>
    <name evidence="2" type="ORF">SEMRO_2230_G319980.1</name>
</gene>
<dbReference type="Proteomes" id="UP001153069">
    <property type="component" value="Unassembled WGS sequence"/>
</dbReference>
<dbReference type="EMBL" id="CAICTM010002228">
    <property type="protein sequence ID" value="CAB9528453.1"/>
    <property type="molecule type" value="Genomic_DNA"/>
</dbReference>
<evidence type="ECO:0008006" key="4">
    <source>
        <dbReference type="Google" id="ProtNLM"/>
    </source>
</evidence>